<feature type="domain" description="Lipid/polyisoprenoid-binding YceI-like" evidence="2">
    <location>
        <begin position="29"/>
        <end position="194"/>
    </location>
</feature>
<dbReference type="SMART" id="SM00867">
    <property type="entry name" value="YceI"/>
    <property type="match status" value="1"/>
</dbReference>
<organism evidence="3 4">
    <name type="scientific">Imtechella halotolerans K1</name>
    <dbReference type="NCBI Taxonomy" id="946077"/>
    <lineage>
        <taxon>Bacteria</taxon>
        <taxon>Pseudomonadati</taxon>
        <taxon>Bacteroidota</taxon>
        <taxon>Flavobacteriia</taxon>
        <taxon>Flavobacteriales</taxon>
        <taxon>Flavobacteriaceae</taxon>
        <taxon>Imtechella</taxon>
    </lineage>
</organism>
<evidence type="ECO:0000313" key="4">
    <source>
        <dbReference type="Proteomes" id="UP000005938"/>
    </source>
</evidence>
<dbReference type="Gene3D" id="2.40.128.110">
    <property type="entry name" value="Lipid/polyisoprenoid-binding, YceI-like"/>
    <property type="match status" value="1"/>
</dbReference>
<dbReference type="EMBL" id="AJJU01000009">
    <property type="protein sequence ID" value="EID74698.1"/>
    <property type="molecule type" value="Genomic_DNA"/>
</dbReference>
<protein>
    <recommendedName>
        <fullName evidence="2">Lipid/polyisoprenoid-binding YceI-like domain-containing protein</fullName>
    </recommendedName>
</protein>
<accession>I0WE82</accession>
<dbReference type="eggNOG" id="COG2353">
    <property type="taxonomic scope" value="Bacteria"/>
</dbReference>
<evidence type="ECO:0000259" key="2">
    <source>
        <dbReference type="SMART" id="SM00867"/>
    </source>
</evidence>
<dbReference type="InterPro" id="IPR036761">
    <property type="entry name" value="TTHA0802/YceI-like_sf"/>
</dbReference>
<dbReference type="PANTHER" id="PTHR34406:SF1">
    <property type="entry name" value="PROTEIN YCEI"/>
    <property type="match status" value="1"/>
</dbReference>
<keyword evidence="1" id="KW-0732">Signal</keyword>
<dbReference type="Proteomes" id="UP000005938">
    <property type="component" value="Unassembled WGS sequence"/>
</dbReference>
<dbReference type="SUPFAM" id="SSF101874">
    <property type="entry name" value="YceI-like"/>
    <property type="match status" value="1"/>
</dbReference>
<dbReference type="OrthoDB" id="9794147at2"/>
<comment type="caution">
    <text evidence="3">The sequence shown here is derived from an EMBL/GenBank/DDBJ whole genome shotgun (WGS) entry which is preliminary data.</text>
</comment>
<reference evidence="3 4" key="1">
    <citation type="journal article" date="2012" name="J. Bacteriol.">
        <title>Genome Sequence of the Halotolerant Bacterium Imtechella halotolerans K1T.</title>
        <authorList>
            <person name="Kumar S."/>
            <person name="Vikram S."/>
            <person name="Subramanian S."/>
            <person name="Raghava G.P."/>
            <person name="Pinnaka A.K."/>
        </authorList>
    </citation>
    <scope>NUCLEOTIDE SEQUENCE [LARGE SCALE GENOMIC DNA]</scope>
    <source>
        <strain evidence="3 4">K1</strain>
    </source>
</reference>
<dbReference type="Pfam" id="PF04264">
    <property type="entry name" value="YceI"/>
    <property type="match status" value="1"/>
</dbReference>
<feature type="signal peptide" evidence="1">
    <location>
        <begin position="1"/>
        <end position="27"/>
    </location>
</feature>
<name>I0WE82_9FLAO</name>
<dbReference type="InterPro" id="IPR007372">
    <property type="entry name" value="Lipid/polyisoprenoid-bd_YceI"/>
</dbReference>
<feature type="chain" id="PRO_5003635164" description="Lipid/polyisoprenoid-binding YceI-like domain-containing protein" evidence="1">
    <location>
        <begin position="28"/>
        <end position="195"/>
    </location>
</feature>
<keyword evidence="4" id="KW-1185">Reference proteome</keyword>
<dbReference type="PANTHER" id="PTHR34406">
    <property type="entry name" value="PROTEIN YCEI"/>
    <property type="match status" value="1"/>
</dbReference>
<dbReference type="RefSeq" id="WP_008239248.1">
    <property type="nucleotide sequence ID" value="NZ_AJJU01000009.1"/>
</dbReference>
<dbReference type="STRING" id="946077.W5A_07957"/>
<evidence type="ECO:0000256" key="1">
    <source>
        <dbReference type="SAM" id="SignalP"/>
    </source>
</evidence>
<gene>
    <name evidence="3" type="ORF">W5A_07957</name>
</gene>
<proteinExistence type="predicted"/>
<sequence>MKRVKYTLKKTWSAFALFIAVVALGNAQQVNLKNQESSLQVLGTSSLHDWEVVAKEQSGSITFKDMEAAEIEKISFEVIAESLKSGKSGMDKNIYKALNTNAHKKISYQLVTVKGVEAKGNGKFNVKTEGDLTISGTKKRVPLDFTLEISGGKVRLTGEKKLKMTDFNVTPPKALMGTITTGNDITVKFNTVFNK</sequence>
<dbReference type="AlphaFoldDB" id="I0WE82"/>
<evidence type="ECO:0000313" key="3">
    <source>
        <dbReference type="EMBL" id="EID74698.1"/>
    </source>
</evidence>